<dbReference type="AlphaFoldDB" id="A0A9P7B219"/>
<gene>
    <name evidence="7" type="primary">MCD1_1</name>
    <name evidence="7" type="ORF">C6P45_003469</name>
</gene>
<evidence type="ECO:0000259" key="5">
    <source>
        <dbReference type="Pfam" id="PF04824"/>
    </source>
</evidence>
<sequence length="577" mass="63855">MSNQTAQPYTVLKIATDSGPLAQIWLAANMSNIPRGSILQTSIEDSAKEIAKASGCETSIEQAAESITLRTSGELLQGIVRVYSKQAGFLLSDIKDTLTKITALFKTHSRINVTINRISTIAKVNQLVLEDTVTEREVLSTPSLDFLVEKHTNKKTLLNEHNSILRDVYGARTTEGDQSLEVGRRFNPDGDFEHNSSALALDFDINEGPHDSEMSNEGTREDQAGNNMDTANNMDFPIDEPLDDNDNWDLGINENHDESVEVGRRADEPLLDEPTEFGFNLDLDKEEPITDIVEDDMEPTVQQHKASSNKRRDPSLKNTSTIMIDERSELSKSNFIESTGTKVTDSSSNRNIIRKSLSHKRLLNEVLSDLGYLNNSIVSGLLSYHITKKQKVQETTNDIEEIEMIENSPVIPALNISLEMNDNNSILDMDDVQTELGDYALNDIMSHTLEDPEENSNIEAQGTFLVDSQTTNPGSQILPSADVDNVELVTGNAASRNTVELAETLRSFTDDKNITYSGILNNSVTEGNKPTKHDASQCFFDILTLATSGCIKLDQTSAFEDISISTLKPLYEKYIPA</sequence>
<comment type="caution">
    <text evidence="7">The sequence shown here is derived from an EMBL/GenBank/DDBJ whole genome shotgun (WGS) entry which is preliminary data.</text>
</comment>
<evidence type="ECO:0000256" key="4">
    <source>
        <dbReference type="SAM" id="MobiDB-lite"/>
    </source>
</evidence>
<evidence type="ECO:0000313" key="7">
    <source>
        <dbReference type="EMBL" id="KAG0654197.1"/>
    </source>
</evidence>
<keyword evidence="8" id="KW-1185">Reference proteome</keyword>
<dbReference type="PANTHER" id="PTHR12585:SF69">
    <property type="entry name" value="FI11703P"/>
    <property type="match status" value="1"/>
</dbReference>
<dbReference type="GO" id="GO:1990414">
    <property type="term" value="P:replication-born double-strand break repair via sister chromatid exchange"/>
    <property type="evidence" value="ECO:0007669"/>
    <property type="project" value="TreeGrafter"/>
</dbReference>
<evidence type="ECO:0000259" key="6">
    <source>
        <dbReference type="Pfam" id="PF04825"/>
    </source>
</evidence>
<feature type="region of interest" description="Disordered" evidence="4">
    <location>
        <begin position="255"/>
        <end position="320"/>
    </location>
</feature>
<dbReference type="InterPro" id="IPR006909">
    <property type="entry name" value="Rad21/Rec8_C_eu"/>
</dbReference>
<feature type="domain" description="Rad21/Rec8-like protein C-terminal eukaryotic" evidence="5">
    <location>
        <begin position="531"/>
        <end position="565"/>
    </location>
</feature>
<comment type="subcellular location">
    <subcellularLocation>
        <location evidence="1">Nucleus</location>
    </subcellularLocation>
</comment>
<dbReference type="GO" id="GO:0007064">
    <property type="term" value="P:mitotic sister chromatid cohesion"/>
    <property type="evidence" value="ECO:0007669"/>
    <property type="project" value="TreeGrafter"/>
</dbReference>
<organism evidence="7 8">
    <name type="scientific">Maudiozyma exigua</name>
    <name type="common">Yeast</name>
    <name type="synonym">Kazachstania exigua</name>
    <dbReference type="NCBI Taxonomy" id="34358"/>
    <lineage>
        <taxon>Eukaryota</taxon>
        <taxon>Fungi</taxon>
        <taxon>Dikarya</taxon>
        <taxon>Ascomycota</taxon>
        <taxon>Saccharomycotina</taxon>
        <taxon>Saccharomycetes</taxon>
        <taxon>Saccharomycetales</taxon>
        <taxon>Saccharomycetaceae</taxon>
        <taxon>Maudiozyma</taxon>
    </lineage>
</organism>
<dbReference type="InterPro" id="IPR039781">
    <property type="entry name" value="Rad21/Rec8-like"/>
</dbReference>
<feature type="compositionally biased region" description="Basic and acidic residues" evidence="4">
    <location>
        <begin position="208"/>
        <end position="223"/>
    </location>
</feature>
<name>A0A9P7B219_MAUEX</name>
<dbReference type="InterPro" id="IPR006910">
    <property type="entry name" value="Rad21_Rec8_N"/>
</dbReference>
<dbReference type="GO" id="GO:0003682">
    <property type="term" value="F:chromatin binding"/>
    <property type="evidence" value="ECO:0007669"/>
    <property type="project" value="TreeGrafter"/>
</dbReference>
<protein>
    <submittedName>
        <fullName evidence="7">Sister chromatid cohesion protein 1</fullName>
    </submittedName>
</protein>
<feature type="domain" description="Rad21/Rec8-like protein N-terminal" evidence="6">
    <location>
        <begin position="14"/>
        <end position="112"/>
    </location>
</feature>
<accession>A0A9P7B219</accession>
<evidence type="ECO:0000256" key="3">
    <source>
        <dbReference type="ARBA" id="ARBA00023242"/>
    </source>
</evidence>
<keyword evidence="3" id="KW-0539">Nucleus</keyword>
<feature type="region of interest" description="Disordered" evidence="4">
    <location>
        <begin position="208"/>
        <end position="230"/>
    </location>
</feature>
<evidence type="ECO:0000313" key="8">
    <source>
        <dbReference type="Proteomes" id="UP000750334"/>
    </source>
</evidence>
<dbReference type="InterPro" id="IPR036390">
    <property type="entry name" value="WH_DNA-bd_sf"/>
</dbReference>
<reference evidence="7 8" key="1">
    <citation type="submission" date="2020-11" db="EMBL/GenBank/DDBJ databases">
        <title>Kefir isolates.</title>
        <authorList>
            <person name="Marcisauskas S."/>
            <person name="Kim Y."/>
            <person name="Blasche S."/>
        </authorList>
    </citation>
    <scope>NUCLEOTIDE SEQUENCE [LARGE SCALE GENOMIC DNA]</scope>
    <source>
        <strain evidence="7 8">OG2</strain>
    </source>
</reference>
<dbReference type="GO" id="GO:0030892">
    <property type="term" value="C:mitotic cohesin complex"/>
    <property type="evidence" value="ECO:0007669"/>
    <property type="project" value="TreeGrafter"/>
</dbReference>
<dbReference type="SUPFAM" id="SSF46785">
    <property type="entry name" value="Winged helix' DNA-binding domain"/>
    <property type="match status" value="1"/>
</dbReference>
<evidence type="ECO:0000256" key="1">
    <source>
        <dbReference type="ARBA" id="ARBA00004123"/>
    </source>
</evidence>
<proteinExistence type="inferred from homology"/>
<dbReference type="Gene3D" id="1.10.10.580">
    <property type="entry name" value="Structural maintenance of chromosome 1. Chain E"/>
    <property type="match status" value="1"/>
</dbReference>
<comment type="similarity">
    <text evidence="2">Belongs to the rad21 family.</text>
</comment>
<dbReference type="PANTHER" id="PTHR12585">
    <property type="entry name" value="SCC1 / RAD21 FAMILY MEMBER"/>
    <property type="match status" value="1"/>
</dbReference>
<evidence type="ECO:0000256" key="2">
    <source>
        <dbReference type="ARBA" id="ARBA00009870"/>
    </source>
</evidence>
<dbReference type="GO" id="GO:0005634">
    <property type="term" value="C:nucleus"/>
    <property type="evidence" value="ECO:0007669"/>
    <property type="project" value="UniProtKB-SubCell"/>
</dbReference>
<dbReference type="EMBL" id="PUHR01000359">
    <property type="protein sequence ID" value="KAG0654197.1"/>
    <property type="molecule type" value="Genomic_DNA"/>
</dbReference>
<dbReference type="Pfam" id="PF04824">
    <property type="entry name" value="Rad21_Rec8"/>
    <property type="match status" value="1"/>
</dbReference>
<dbReference type="OrthoDB" id="10071381at2759"/>
<feature type="compositionally biased region" description="Basic and acidic residues" evidence="4">
    <location>
        <begin position="255"/>
        <end position="268"/>
    </location>
</feature>
<dbReference type="InterPro" id="IPR023093">
    <property type="entry name" value="ScpA-like_C"/>
</dbReference>
<dbReference type="Proteomes" id="UP000750334">
    <property type="component" value="Unassembled WGS sequence"/>
</dbReference>
<dbReference type="Pfam" id="PF04825">
    <property type="entry name" value="Rad21_Rec8_N"/>
    <property type="match status" value="1"/>
</dbReference>